<proteinExistence type="predicted"/>
<accession>A0A242WD73</accession>
<dbReference type="AlphaFoldDB" id="A0A242WD73"/>
<evidence type="ECO:0000313" key="1">
    <source>
        <dbReference type="EMBL" id="OTW50851.1"/>
    </source>
</evidence>
<evidence type="ECO:0000313" key="2">
    <source>
        <dbReference type="Proteomes" id="UP000195152"/>
    </source>
</evidence>
<reference evidence="1 2" key="1">
    <citation type="submission" date="2016-10" db="EMBL/GenBank/DDBJ databases">
        <title>Comparative genomics of Bacillus thuringiensis reveals a path to pathogens against multiple invertebrate hosts.</title>
        <authorList>
            <person name="Zheng J."/>
            <person name="Gao Q."/>
            <person name="Liu H."/>
            <person name="Peng D."/>
            <person name="Ruan L."/>
            <person name="Sun M."/>
        </authorList>
    </citation>
    <scope>NUCLEOTIDE SEQUENCE [LARGE SCALE GENOMIC DNA]</scope>
    <source>
        <strain evidence="1">BGSC 4AC1</strain>
    </source>
</reference>
<dbReference type="RefSeq" id="WP_000924268.1">
    <property type="nucleotide sequence ID" value="NZ_NFCF01000063.1"/>
</dbReference>
<organism evidence="1 2">
    <name type="scientific">Bacillus thuringiensis serovar mexicanensis</name>
    <dbReference type="NCBI Taxonomy" id="180868"/>
    <lineage>
        <taxon>Bacteria</taxon>
        <taxon>Bacillati</taxon>
        <taxon>Bacillota</taxon>
        <taxon>Bacilli</taxon>
        <taxon>Bacillales</taxon>
        <taxon>Bacillaceae</taxon>
        <taxon>Bacillus</taxon>
        <taxon>Bacillus cereus group</taxon>
    </lineage>
</organism>
<dbReference type="Proteomes" id="UP000195152">
    <property type="component" value="Unassembled WGS sequence"/>
</dbReference>
<comment type="caution">
    <text evidence="1">The sequence shown here is derived from an EMBL/GenBank/DDBJ whole genome shotgun (WGS) entry which is preliminary data.</text>
</comment>
<name>A0A242WD73_BACTU</name>
<dbReference type="EMBL" id="NFCF01000063">
    <property type="protein sequence ID" value="OTW50851.1"/>
    <property type="molecule type" value="Genomic_DNA"/>
</dbReference>
<gene>
    <name evidence="1" type="ORF">BK699_09915</name>
</gene>
<sequence>MLLHDYPLKTQEKLIVFDLLMIMNKDNVIQPGDRELYEICGYGGPRYFKKHLDKLIHLGIINKKEINKKVILTFNKRLVAAGELGPKIFT</sequence>
<protein>
    <submittedName>
        <fullName evidence="1">Uncharacterized protein</fullName>
    </submittedName>
</protein>